<evidence type="ECO:0000256" key="2">
    <source>
        <dbReference type="ARBA" id="ARBA00023015"/>
    </source>
</evidence>
<dbReference type="Gene3D" id="3.40.190.10">
    <property type="entry name" value="Periplasmic binding protein-like II"/>
    <property type="match status" value="2"/>
</dbReference>
<dbReference type="EMBL" id="JAJBZT010000001">
    <property type="protein sequence ID" value="MCB6182179.1"/>
    <property type="molecule type" value="Genomic_DNA"/>
</dbReference>
<evidence type="ECO:0000256" key="1">
    <source>
        <dbReference type="ARBA" id="ARBA00009437"/>
    </source>
</evidence>
<evidence type="ECO:0000256" key="3">
    <source>
        <dbReference type="ARBA" id="ARBA00023125"/>
    </source>
</evidence>
<dbReference type="InterPro" id="IPR000847">
    <property type="entry name" value="LysR_HTH_N"/>
</dbReference>
<dbReference type="PANTHER" id="PTHR30537">
    <property type="entry name" value="HTH-TYPE TRANSCRIPTIONAL REGULATOR"/>
    <property type="match status" value="1"/>
</dbReference>
<dbReference type="Pfam" id="PF03466">
    <property type="entry name" value="LysR_substrate"/>
    <property type="match status" value="1"/>
</dbReference>
<dbReference type="CDD" id="cd08481">
    <property type="entry name" value="PBP2_GcdR_like"/>
    <property type="match status" value="1"/>
</dbReference>
<dbReference type="PROSITE" id="PS50931">
    <property type="entry name" value="HTH_LYSR"/>
    <property type="match status" value="1"/>
</dbReference>
<dbReference type="InterPro" id="IPR036388">
    <property type="entry name" value="WH-like_DNA-bd_sf"/>
</dbReference>
<sequence length="304" mass="34315">MRRKIPSIESLLAFEAAAKYQSFTRAAEELSLTQSAICKQIASLEQFLEIKLFRRVKRHVELTDAGKSYAAQVQESLESLEQQTLSVMAHEGRGSVIELAAIPTFTTRWLIPRLSAFNQNYPDITLNITTRAEPFLFTDTPFDAAIHFGSDIWPGAKAEYLFGEETVPVCHPDLLSGLTEDDAVCTLPLLHQSSRHDAWRKWFSTMGLHRQHSMAGPRFELFSMLVEAAKAKLGMALVPRFLIQEELNSGTLAIPCNRPLKSELGYYLVYPENKKDYPALQAFSQWLLSQAATYQTELLNLQES</sequence>
<dbReference type="Gene3D" id="1.10.10.10">
    <property type="entry name" value="Winged helix-like DNA-binding domain superfamily/Winged helix DNA-binding domain"/>
    <property type="match status" value="1"/>
</dbReference>
<evidence type="ECO:0000313" key="6">
    <source>
        <dbReference type="EMBL" id="MCB6182179.1"/>
    </source>
</evidence>
<keyword evidence="7" id="KW-1185">Reference proteome</keyword>
<dbReference type="InterPro" id="IPR036390">
    <property type="entry name" value="WH_DNA-bd_sf"/>
</dbReference>
<comment type="caution">
    <text evidence="6">The sequence shown here is derived from an EMBL/GenBank/DDBJ whole genome shotgun (WGS) entry which is preliminary data.</text>
</comment>
<dbReference type="Proteomes" id="UP001165395">
    <property type="component" value="Unassembled WGS sequence"/>
</dbReference>
<dbReference type="RefSeq" id="WP_227177685.1">
    <property type="nucleotide sequence ID" value="NZ_JAJBZT010000001.1"/>
</dbReference>
<evidence type="ECO:0000259" key="5">
    <source>
        <dbReference type="PROSITE" id="PS50931"/>
    </source>
</evidence>
<organism evidence="6 7">
    <name type="scientific">Leeia speluncae</name>
    <dbReference type="NCBI Taxonomy" id="2884804"/>
    <lineage>
        <taxon>Bacteria</taxon>
        <taxon>Pseudomonadati</taxon>
        <taxon>Pseudomonadota</taxon>
        <taxon>Betaproteobacteria</taxon>
        <taxon>Neisseriales</taxon>
        <taxon>Leeiaceae</taxon>
        <taxon>Leeia</taxon>
    </lineage>
</organism>
<reference evidence="6" key="1">
    <citation type="submission" date="2021-10" db="EMBL/GenBank/DDBJ databases">
        <title>The complete genome sequence of Leeia sp. TBRC 13508.</title>
        <authorList>
            <person name="Charoenyingcharoen P."/>
            <person name="Yukphan P."/>
        </authorList>
    </citation>
    <scope>NUCLEOTIDE SEQUENCE</scope>
    <source>
        <strain evidence="6">TBRC 13508</strain>
    </source>
</reference>
<evidence type="ECO:0000256" key="4">
    <source>
        <dbReference type="ARBA" id="ARBA00023163"/>
    </source>
</evidence>
<feature type="domain" description="HTH lysR-type" evidence="5">
    <location>
        <begin position="6"/>
        <end position="63"/>
    </location>
</feature>
<gene>
    <name evidence="6" type="ORF">LIN78_01240</name>
</gene>
<dbReference type="SUPFAM" id="SSF53850">
    <property type="entry name" value="Periplasmic binding protein-like II"/>
    <property type="match status" value="1"/>
</dbReference>
<protein>
    <submittedName>
        <fullName evidence="6">LysR family transcriptional regulator</fullName>
    </submittedName>
</protein>
<dbReference type="InterPro" id="IPR058163">
    <property type="entry name" value="LysR-type_TF_proteobact-type"/>
</dbReference>
<dbReference type="SUPFAM" id="SSF46785">
    <property type="entry name" value="Winged helix' DNA-binding domain"/>
    <property type="match status" value="1"/>
</dbReference>
<keyword evidence="3" id="KW-0238">DNA-binding</keyword>
<proteinExistence type="inferred from homology"/>
<dbReference type="Pfam" id="PF00126">
    <property type="entry name" value="HTH_1"/>
    <property type="match status" value="1"/>
</dbReference>
<keyword evidence="2" id="KW-0805">Transcription regulation</keyword>
<dbReference type="InterPro" id="IPR005119">
    <property type="entry name" value="LysR_subst-bd"/>
</dbReference>
<evidence type="ECO:0000313" key="7">
    <source>
        <dbReference type="Proteomes" id="UP001165395"/>
    </source>
</evidence>
<name>A0ABS8D1W6_9NEIS</name>
<keyword evidence="4" id="KW-0804">Transcription</keyword>
<accession>A0ABS8D1W6</accession>
<dbReference type="PRINTS" id="PR00039">
    <property type="entry name" value="HTHLYSR"/>
</dbReference>
<comment type="similarity">
    <text evidence="1">Belongs to the LysR transcriptional regulatory family.</text>
</comment>
<dbReference type="PANTHER" id="PTHR30537:SF26">
    <property type="entry name" value="GLYCINE CLEAVAGE SYSTEM TRANSCRIPTIONAL ACTIVATOR"/>
    <property type="match status" value="1"/>
</dbReference>